<name>A0AAW5YVR6_9LACO</name>
<dbReference type="Proteomes" id="UP001210502">
    <property type="component" value="Unassembled WGS sequence"/>
</dbReference>
<dbReference type="AlphaFoldDB" id="A0AAW5YVR6"/>
<reference evidence="1" key="1">
    <citation type="submission" date="2023-01" db="EMBL/GenBank/DDBJ databases">
        <title>Sequencing of the bacterial strains from artisanal fermented milk Matsoni.</title>
        <authorList>
            <person name="Rozman V."/>
            <person name="Accetto T."/>
            <person name="Bogovic Matijasic B."/>
        </authorList>
    </citation>
    <scope>NUCLEOTIDE SEQUENCE</scope>
    <source>
        <strain evidence="1">Lbl333</strain>
    </source>
</reference>
<gene>
    <name evidence="1" type="ORF">PF586_06705</name>
</gene>
<protein>
    <submittedName>
        <fullName evidence="1">Uncharacterized protein</fullName>
    </submittedName>
</protein>
<evidence type="ECO:0000313" key="1">
    <source>
        <dbReference type="EMBL" id="MDA3768146.1"/>
    </source>
</evidence>
<accession>A0AAW5YVR6</accession>
<proteinExistence type="predicted"/>
<comment type="caution">
    <text evidence="1">The sequence shown here is derived from an EMBL/GenBank/DDBJ whole genome shotgun (WGS) entry which is preliminary data.</text>
</comment>
<dbReference type="EMBL" id="JAQIEY010000019">
    <property type="protein sequence ID" value="MDA3768146.1"/>
    <property type="molecule type" value="Genomic_DNA"/>
</dbReference>
<sequence length="58" mass="6704">MLTKTEFEKDLENLKQLQEDGKIAEGVTVKSICHITPDVSQDVSQNVIQLKAWKQHYF</sequence>
<organism evidence="1 2">
    <name type="scientific">Lactobacillus delbrueckii</name>
    <dbReference type="NCBI Taxonomy" id="1584"/>
    <lineage>
        <taxon>Bacteria</taxon>
        <taxon>Bacillati</taxon>
        <taxon>Bacillota</taxon>
        <taxon>Bacilli</taxon>
        <taxon>Lactobacillales</taxon>
        <taxon>Lactobacillaceae</taxon>
        <taxon>Lactobacillus</taxon>
    </lineage>
</organism>
<evidence type="ECO:0000313" key="2">
    <source>
        <dbReference type="Proteomes" id="UP001210502"/>
    </source>
</evidence>
<dbReference type="RefSeq" id="WP_271024650.1">
    <property type="nucleotide sequence ID" value="NZ_JAQIEY010000019.1"/>
</dbReference>